<dbReference type="EMBL" id="VOIH02000006">
    <property type="protein sequence ID" value="KAF3444885.1"/>
    <property type="molecule type" value="Genomic_DNA"/>
</dbReference>
<proteinExistence type="predicted"/>
<dbReference type="FunFam" id="2.60.120.430:FF:000007">
    <property type="entry name" value="FERONIA receptor-like kinase"/>
    <property type="match status" value="1"/>
</dbReference>
<accession>A0A8K0H3K0</accession>
<feature type="binding site" evidence="12">
    <location>
        <position position="569"/>
    </location>
    <ligand>
        <name>ATP</name>
        <dbReference type="ChEBI" id="CHEBI:30616"/>
    </ligand>
</feature>
<feature type="transmembrane region" description="Helical" evidence="14">
    <location>
        <begin position="461"/>
        <end position="485"/>
    </location>
</feature>
<feature type="chain" id="PRO_5035427298" description="Protein kinase domain-containing protein" evidence="15">
    <location>
        <begin position="27"/>
        <end position="903"/>
    </location>
</feature>
<dbReference type="InterPro" id="IPR008271">
    <property type="entry name" value="Ser/Thr_kinase_AS"/>
</dbReference>
<evidence type="ECO:0000256" key="8">
    <source>
        <dbReference type="ARBA" id="ARBA00022840"/>
    </source>
</evidence>
<evidence type="ECO:0000256" key="5">
    <source>
        <dbReference type="ARBA" id="ARBA00022729"/>
    </source>
</evidence>
<sequence>MSKTYLQNQMIAVISYLFIIFHNVSPAVSVSDDSSLPYVPQDNISLDCGSSGNSIFDRRIWEGDVNAKVFPLENQNTASIPIKATQPPTQVSSVPYQTARLSRLEFTYTFPVTSGQKFIRLHFYPALYENFDSSKAFFSVKAANYTLLSNFSASLAADALGRQAIVKEFCLNIVSNNKSKLIIAFTTVSSNPDSFAFINGIEVISMPTNLYYSEREEPGAKLVGQLESYRIENSTAMEMVYRINIGGGFISAPEDTGMFRTWEIENDYLTIPGYSVEPLNLTSILTFTNKNPAYTAPRKVYQTARSMGNKDRALIKSYYLTWEFPVDSSFYYLVRLHFCEIQREVNVTGDRVFLIHIANQLAEPGADVIMWAGGKYRPVHNDYVVAMFGKPGQKKLNLTIALQANPQDSKSTYADAILNGVEIFKLSDYAGNLAGPNPDRTRIGSPSSKLHRNDKNGGGKAIISIVSGVVSGVVIITLIALIFIIRYRKNLNSGSIDGTTKWGPVSFTTTKSTKSRGSTLPSDLCRCFSLAEIKSATNNFDDVFIIGRGGFGNVYKGYIDKGTTAVAIKRLKPESSQGAHEFKTEIEMLSKLRHLHLVSLIGYCNDDREMILVYEYMAHGTLREHLYNGYNPPLSWKQRLQICIGAARGLHYLHTGAKHTIIHRDVKTTNILLDEKWEAKVSDFGLSRMGPTSMSKAHVSTVVKGSMGYLDPEYYRRQQLTEKSDVYSFGVVLCEVLCARPPLMRSVEKRQMSLAEWARSCYGKGTFDEIVDKHLRGKIAAECLRKYGEIAMSCVADNGSERPSMNDVVWGLEFALQLQQGEEENAGHVIGVLGEMKGEDDEMSLLSGSQDDGKLSCSWKDTSTSKSSRETKTSSSGQSSDTNNSNKGMSRTVFSEINDPKGR</sequence>
<feature type="compositionally biased region" description="Low complexity" evidence="13">
    <location>
        <begin position="873"/>
        <end position="886"/>
    </location>
</feature>
<dbReference type="InterPro" id="IPR011009">
    <property type="entry name" value="Kinase-like_dom_sf"/>
</dbReference>
<dbReference type="PANTHER" id="PTHR34590">
    <property type="entry name" value="OS03G0124300 PROTEIN-RELATED"/>
    <property type="match status" value="1"/>
</dbReference>
<keyword evidence="18" id="KW-1185">Reference proteome</keyword>
<evidence type="ECO:0000256" key="11">
    <source>
        <dbReference type="ARBA" id="ARBA00023180"/>
    </source>
</evidence>
<dbReference type="GO" id="GO:0004674">
    <property type="term" value="F:protein serine/threonine kinase activity"/>
    <property type="evidence" value="ECO:0007669"/>
    <property type="project" value="UniProtKB-KW"/>
</dbReference>
<dbReference type="Gene3D" id="3.30.200.20">
    <property type="entry name" value="Phosphorylase Kinase, domain 1"/>
    <property type="match status" value="1"/>
</dbReference>
<keyword evidence="2" id="KW-0723">Serine/threonine-protein kinase</keyword>
<evidence type="ECO:0000256" key="9">
    <source>
        <dbReference type="ARBA" id="ARBA00022989"/>
    </source>
</evidence>
<keyword evidence="5 15" id="KW-0732">Signal</keyword>
<keyword evidence="10 14" id="KW-0472">Membrane</keyword>
<feature type="signal peptide" evidence="15">
    <location>
        <begin position="1"/>
        <end position="26"/>
    </location>
</feature>
<dbReference type="AlphaFoldDB" id="A0A8K0H3K0"/>
<dbReference type="GO" id="GO:0004714">
    <property type="term" value="F:transmembrane receptor protein tyrosine kinase activity"/>
    <property type="evidence" value="ECO:0007669"/>
    <property type="project" value="InterPro"/>
</dbReference>
<keyword evidence="11" id="KW-0325">Glycoprotein</keyword>
<dbReference type="CDD" id="cd14066">
    <property type="entry name" value="STKc_IRAK"/>
    <property type="match status" value="1"/>
</dbReference>
<evidence type="ECO:0000256" key="6">
    <source>
        <dbReference type="ARBA" id="ARBA00022741"/>
    </source>
</evidence>
<dbReference type="OrthoDB" id="1720310at2759"/>
<comment type="subcellular location">
    <subcellularLocation>
        <location evidence="1">Membrane</location>
        <topology evidence="1">Single-pass type I membrane protein</topology>
    </subcellularLocation>
</comment>
<dbReference type="PROSITE" id="PS50011">
    <property type="entry name" value="PROTEIN_KINASE_DOM"/>
    <property type="match status" value="1"/>
</dbReference>
<evidence type="ECO:0000256" key="15">
    <source>
        <dbReference type="SAM" id="SignalP"/>
    </source>
</evidence>
<evidence type="ECO:0000256" key="2">
    <source>
        <dbReference type="ARBA" id="ARBA00022527"/>
    </source>
</evidence>
<dbReference type="Proteomes" id="UP000796880">
    <property type="component" value="Unassembled WGS sequence"/>
</dbReference>
<evidence type="ECO:0000256" key="4">
    <source>
        <dbReference type="ARBA" id="ARBA00022692"/>
    </source>
</evidence>
<evidence type="ECO:0000256" key="14">
    <source>
        <dbReference type="SAM" id="Phobius"/>
    </source>
</evidence>
<feature type="domain" description="Protein kinase" evidence="16">
    <location>
        <begin position="540"/>
        <end position="815"/>
    </location>
</feature>
<gene>
    <name evidence="17" type="ORF">FNV43_RR14578</name>
</gene>
<dbReference type="InterPro" id="IPR001245">
    <property type="entry name" value="Ser-Thr/Tyr_kinase_cat_dom"/>
</dbReference>
<organism evidence="17 18">
    <name type="scientific">Rhamnella rubrinervis</name>
    <dbReference type="NCBI Taxonomy" id="2594499"/>
    <lineage>
        <taxon>Eukaryota</taxon>
        <taxon>Viridiplantae</taxon>
        <taxon>Streptophyta</taxon>
        <taxon>Embryophyta</taxon>
        <taxon>Tracheophyta</taxon>
        <taxon>Spermatophyta</taxon>
        <taxon>Magnoliopsida</taxon>
        <taxon>eudicotyledons</taxon>
        <taxon>Gunneridae</taxon>
        <taxon>Pentapetalae</taxon>
        <taxon>rosids</taxon>
        <taxon>fabids</taxon>
        <taxon>Rosales</taxon>
        <taxon>Rhamnaceae</taxon>
        <taxon>rhamnoid group</taxon>
        <taxon>Rhamneae</taxon>
        <taxon>Rhamnella</taxon>
    </lineage>
</organism>
<keyword evidence="3" id="KW-0808">Transferase</keyword>
<keyword evidence="6 12" id="KW-0547">Nucleotide-binding</keyword>
<dbReference type="InterPro" id="IPR024788">
    <property type="entry name" value="Malectin-like_Carb-bd_dom"/>
</dbReference>
<reference evidence="17" key="1">
    <citation type="submission" date="2020-03" db="EMBL/GenBank/DDBJ databases">
        <title>A high-quality chromosome-level genome assembly of a woody plant with both climbing and erect habits, Rhamnella rubrinervis.</title>
        <authorList>
            <person name="Lu Z."/>
            <person name="Yang Y."/>
            <person name="Zhu X."/>
            <person name="Sun Y."/>
        </authorList>
    </citation>
    <scope>NUCLEOTIDE SEQUENCE</scope>
    <source>
        <strain evidence="17">BYM</strain>
        <tissue evidence="17">Leaf</tissue>
    </source>
</reference>
<dbReference type="PANTHER" id="PTHR34590:SF15">
    <property type="entry name" value="PROTEIN KINASE DOMAIN-CONTAINING PROTEIN"/>
    <property type="match status" value="1"/>
</dbReference>
<feature type="region of interest" description="Disordered" evidence="13">
    <location>
        <begin position="842"/>
        <end position="903"/>
    </location>
</feature>
<dbReference type="Gene3D" id="1.10.510.10">
    <property type="entry name" value="Transferase(Phosphotransferase) domain 1"/>
    <property type="match status" value="1"/>
</dbReference>
<evidence type="ECO:0000313" key="18">
    <source>
        <dbReference type="Proteomes" id="UP000796880"/>
    </source>
</evidence>
<keyword evidence="9 14" id="KW-1133">Transmembrane helix</keyword>
<comment type="caution">
    <text evidence="17">The sequence shown here is derived from an EMBL/GenBank/DDBJ whole genome shotgun (WGS) entry which is preliminary data.</text>
</comment>
<evidence type="ECO:0000256" key="12">
    <source>
        <dbReference type="PROSITE-ProRule" id="PRU10141"/>
    </source>
</evidence>
<dbReference type="GO" id="GO:0010038">
    <property type="term" value="P:response to metal ion"/>
    <property type="evidence" value="ECO:0007669"/>
    <property type="project" value="UniProtKB-ARBA"/>
</dbReference>
<dbReference type="GO" id="GO:0016020">
    <property type="term" value="C:membrane"/>
    <property type="evidence" value="ECO:0007669"/>
    <property type="project" value="UniProtKB-SubCell"/>
</dbReference>
<protein>
    <recommendedName>
        <fullName evidence="16">Protein kinase domain-containing protein</fullName>
    </recommendedName>
</protein>
<dbReference type="GO" id="GO:0005524">
    <property type="term" value="F:ATP binding"/>
    <property type="evidence" value="ECO:0007669"/>
    <property type="project" value="UniProtKB-UniRule"/>
</dbReference>
<evidence type="ECO:0000259" key="16">
    <source>
        <dbReference type="PROSITE" id="PS50011"/>
    </source>
</evidence>
<dbReference type="SUPFAM" id="SSF56112">
    <property type="entry name" value="Protein kinase-like (PK-like)"/>
    <property type="match status" value="1"/>
</dbReference>
<dbReference type="Pfam" id="PF07714">
    <property type="entry name" value="PK_Tyr_Ser-Thr"/>
    <property type="match status" value="1"/>
</dbReference>
<dbReference type="FunFam" id="2.60.120.430:FF:000003">
    <property type="entry name" value="FERONIA receptor-like kinase"/>
    <property type="match status" value="1"/>
</dbReference>
<dbReference type="Gene3D" id="2.60.120.430">
    <property type="entry name" value="Galactose-binding lectin"/>
    <property type="match status" value="2"/>
</dbReference>
<name>A0A8K0H3K0_9ROSA</name>
<evidence type="ECO:0000256" key="1">
    <source>
        <dbReference type="ARBA" id="ARBA00004479"/>
    </source>
</evidence>
<evidence type="ECO:0000256" key="13">
    <source>
        <dbReference type="SAM" id="MobiDB-lite"/>
    </source>
</evidence>
<dbReference type="InterPro" id="IPR017441">
    <property type="entry name" value="Protein_kinase_ATP_BS"/>
</dbReference>
<evidence type="ECO:0000313" key="17">
    <source>
        <dbReference type="EMBL" id="KAF3444885.1"/>
    </source>
</evidence>
<dbReference type="InterPro" id="IPR045272">
    <property type="entry name" value="ANXUR1/2-like"/>
</dbReference>
<dbReference type="InterPro" id="IPR000719">
    <property type="entry name" value="Prot_kinase_dom"/>
</dbReference>
<dbReference type="PROSITE" id="PS00107">
    <property type="entry name" value="PROTEIN_KINASE_ATP"/>
    <property type="match status" value="1"/>
</dbReference>
<keyword evidence="7" id="KW-0418">Kinase</keyword>
<dbReference type="SMART" id="SM00220">
    <property type="entry name" value="S_TKc"/>
    <property type="match status" value="1"/>
</dbReference>
<dbReference type="Pfam" id="PF12819">
    <property type="entry name" value="Malectin_like"/>
    <property type="match status" value="1"/>
</dbReference>
<keyword evidence="4 14" id="KW-0812">Transmembrane</keyword>
<evidence type="ECO:0000256" key="10">
    <source>
        <dbReference type="ARBA" id="ARBA00023136"/>
    </source>
</evidence>
<dbReference type="FunFam" id="3.30.200.20:FF:000645">
    <property type="entry name" value="Receptor-like protein kinase FERONIA"/>
    <property type="match status" value="1"/>
</dbReference>
<keyword evidence="8 12" id="KW-0067">ATP-binding</keyword>
<evidence type="ECO:0000256" key="7">
    <source>
        <dbReference type="ARBA" id="ARBA00022777"/>
    </source>
</evidence>
<evidence type="ECO:0000256" key="3">
    <source>
        <dbReference type="ARBA" id="ARBA00022679"/>
    </source>
</evidence>
<dbReference type="PROSITE" id="PS00108">
    <property type="entry name" value="PROTEIN_KINASE_ST"/>
    <property type="match status" value="1"/>
</dbReference>
<dbReference type="FunFam" id="1.10.510.10:FF:000252">
    <property type="entry name" value="Receptor-like protein kinase FERONIA"/>
    <property type="match status" value="1"/>
</dbReference>